<keyword evidence="1" id="KW-0472">Membrane</keyword>
<protein>
    <submittedName>
        <fullName evidence="2">Uncharacterized protein</fullName>
    </submittedName>
</protein>
<feature type="transmembrane region" description="Helical" evidence="1">
    <location>
        <begin position="43"/>
        <end position="67"/>
    </location>
</feature>
<reference evidence="3" key="1">
    <citation type="submission" date="2018-11" db="EMBL/GenBank/DDBJ databases">
        <title>Proposal to divide the Flavobacteriaceae and reorganize its genera based on Amino Acid Identity values calculated from whole genome sequences.</title>
        <authorList>
            <person name="Nicholson A.C."/>
            <person name="Gulvik C.A."/>
            <person name="Whitney A.M."/>
            <person name="Humrighouse B.W."/>
            <person name="Bell M."/>
            <person name="Holmes B."/>
            <person name="Steigerwalt A.G."/>
            <person name="Villarma A."/>
            <person name="Sheth M."/>
            <person name="Batra D."/>
            <person name="Pryor J."/>
            <person name="Bernardet J.-F."/>
            <person name="Hugo C."/>
            <person name="Kampfer P."/>
            <person name="Newman J."/>
            <person name="McQuiston J.R."/>
        </authorList>
    </citation>
    <scope>NUCLEOTIDE SEQUENCE [LARGE SCALE GENOMIC DNA]</scope>
    <source>
        <strain evidence="3">G0229</strain>
    </source>
</reference>
<feature type="transmembrane region" description="Helical" evidence="1">
    <location>
        <begin position="6"/>
        <end position="31"/>
    </location>
</feature>
<evidence type="ECO:0000313" key="3">
    <source>
        <dbReference type="Proteomes" id="UP000271193"/>
    </source>
</evidence>
<keyword evidence="1" id="KW-1133">Transmembrane helix</keyword>
<evidence type="ECO:0000256" key="1">
    <source>
        <dbReference type="SAM" id="Phobius"/>
    </source>
</evidence>
<accession>A0A3G6T9V8</accession>
<dbReference type="KEGG" id="cben:EG339_08605"/>
<proteinExistence type="predicted"/>
<name>A0A3G6T9V8_9FLAO</name>
<dbReference type="AlphaFoldDB" id="A0A3G6T9V8"/>
<dbReference type="RefSeq" id="WP_123869819.1">
    <property type="nucleotide sequence ID" value="NZ_CP033932.1"/>
</dbReference>
<keyword evidence="1" id="KW-0812">Transmembrane</keyword>
<dbReference type="GeneID" id="99064869"/>
<sequence>MGIGFVILFHFFIIAVFSFICAAISCVLICFIGGKEKRRRKVILAFIVPFVAFYTFYIVGIIGLSVVSKNKKVDIGIGDAWYIPLKNNHQLLFIDIPEQASIGKNNGETQISMVVEIEEKGNQIFGKTFDNEYFLLDTKTDMVKKFATEKELVALHSDKKLKLADVTEFYSEEKII</sequence>
<dbReference type="EMBL" id="CP033932">
    <property type="protein sequence ID" value="AZB24657.1"/>
    <property type="molecule type" value="Genomic_DNA"/>
</dbReference>
<organism evidence="2 3">
    <name type="scientific">Chryseobacterium bernardetii</name>
    <dbReference type="NCBI Taxonomy" id="1241978"/>
    <lineage>
        <taxon>Bacteria</taxon>
        <taxon>Pseudomonadati</taxon>
        <taxon>Bacteroidota</taxon>
        <taxon>Flavobacteriia</taxon>
        <taxon>Flavobacteriales</taxon>
        <taxon>Weeksellaceae</taxon>
        <taxon>Chryseobacterium group</taxon>
        <taxon>Chryseobacterium</taxon>
    </lineage>
</organism>
<keyword evidence="3" id="KW-1185">Reference proteome</keyword>
<gene>
    <name evidence="2" type="ORF">EG339_08605</name>
</gene>
<dbReference type="Proteomes" id="UP000271193">
    <property type="component" value="Chromosome"/>
</dbReference>
<evidence type="ECO:0000313" key="2">
    <source>
        <dbReference type="EMBL" id="AZB24657.1"/>
    </source>
</evidence>